<keyword evidence="3" id="KW-0862">Zinc</keyword>
<feature type="region of interest" description="Disordered" evidence="8">
    <location>
        <begin position="1"/>
        <end position="117"/>
    </location>
</feature>
<evidence type="ECO:0000256" key="6">
    <source>
        <dbReference type="ARBA" id="ARBA00023242"/>
    </source>
</evidence>
<dbReference type="GO" id="GO:0060395">
    <property type="term" value="P:SMAD protein signal transduction"/>
    <property type="evidence" value="ECO:0007669"/>
    <property type="project" value="TreeGrafter"/>
</dbReference>
<dbReference type="Proteomes" id="UP000095280">
    <property type="component" value="Unplaced"/>
</dbReference>
<dbReference type="SUPFAM" id="SSF49879">
    <property type="entry name" value="SMAD/FHA domain"/>
    <property type="match status" value="1"/>
</dbReference>
<keyword evidence="2" id="KW-0479">Metal-binding</keyword>
<keyword evidence="7" id="KW-0963">Cytoplasm</keyword>
<dbReference type="InterPro" id="IPR036578">
    <property type="entry name" value="SMAD_MH1_sf"/>
</dbReference>
<dbReference type="GO" id="GO:0000981">
    <property type="term" value="F:DNA-binding transcription factor activity, RNA polymerase II-specific"/>
    <property type="evidence" value="ECO:0007669"/>
    <property type="project" value="TreeGrafter"/>
</dbReference>
<dbReference type="GO" id="GO:0030154">
    <property type="term" value="P:cell differentiation"/>
    <property type="evidence" value="ECO:0007669"/>
    <property type="project" value="TreeGrafter"/>
</dbReference>
<dbReference type="Gene3D" id="3.90.520.10">
    <property type="entry name" value="SMAD MH1 domain"/>
    <property type="match status" value="1"/>
</dbReference>
<evidence type="ECO:0000256" key="5">
    <source>
        <dbReference type="ARBA" id="ARBA00023163"/>
    </source>
</evidence>
<dbReference type="GO" id="GO:0000978">
    <property type="term" value="F:RNA polymerase II cis-regulatory region sequence-specific DNA binding"/>
    <property type="evidence" value="ECO:0007669"/>
    <property type="project" value="TreeGrafter"/>
</dbReference>
<evidence type="ECO:0000313" key="12">
    <source>
        <dbReference type="WBParaSite" id="maker-unitig_24874-snap-gene-0.2-mRNA-1"/>
    </source>
</evidence>
<evidence type="ECO:0000259" key="10">
    <source>
        <dbReference type="PROSITE" id="PS51076"/>
    </source>
</evidence>
<name>A0A1I8F9A2_9PLAT</name>
<dbReference type="PANTHER" id="PTHR13703">
    <property type="entry name" value="SMAD"/>
    <property type="match status" value="1"/>
</dbReference>
<feature type="compositionally biased region" description="Basic and acidic residues" evidence="8">
    <location>
        <begin position="67"/>
        <end position="94"/>
    </location>
</feature>
<accession>A0A1I8F9A2</accession>
<evidence type="ECO:0000259" key="9">
    <source>
        <dbReference type="PROSITE" id="PS51075"/>
    </source>
</evidence>
<evidence type="ECO:0000313" key="11">
    <source>
        <dbReference type="Proteomes" id="UP000095280"/>
    </source>
</evidence>
<dbReference type="WBParaSite" id="maker-unitig_24874-snap-gene-0.2-mRNA-1">
    <property type="protein sequence ID" value="maker-unitig_24874-snap-gene-0.2-mRNA-1"/>
    <property type="gene ID" value="maker-unitig_24874-snap-gene-0.2"/>
</dbReference>
<dbReference type="GO" id="GO:0009653">
    <property type="term" value="P:anatomical structure morphogenesis"/>
    <property type="evidence" value="ECO:0007669"/>
    <property type="project" value="TreeGrafter"/>
</dbReference>
<dbReference type="AlphaFoldDB" id="A0A1I8F9A2"/>
<evidence type="ECO:0000256" key="3">
    <source>
        <dbReference type="ARBA" id="ARBA00022833"/>
    </source>
</evidence>
<dbReference type="InterPro" id="IPR001132">
    <property type="entry name" value="SMAD_dom_Dwarfin-type"/>
</dbReference>
<dbReference type="InterPro" id="IPR008984">
    <property type="entry name" value="SMAD_FHA_dom_sf"/>
</dbReference>
<dbReference type="InterPro" id="IPR017855">
    <property type="entry name" value="SMAD-like_dom_sf"/>
</dbReference>
<organism evidence="11 12">
    <name type="scientific">Macrostomum lignano</name>
    <dbReference type="NCBI Taxonomy" id="282301"/>
    <lineage>
        <taxon>Eukaryota</taxon>
        <taxon>Metazoa</taxon>
        <taxon>Spiralia</taxon>
        <taxon>Lophotrochozoa</taxon>
        <taxon>Platyhelminthes</taxon>
        <taxon>Rhabditophora</taxon>
        <taxon>Macrostomorpha</taxon>
        <taxon>Macrostomida</taxon>
        <taxon>Macrostomidae</taxon>
        <taxon>Macrostomum</taxon>
    </lineage>
</organism>
<evidence type="ECO:0000256" key="7">
    <source>
        <dbReference type="RuleBase" id="RU361195"/>
    </source>
</evidence>
<dbReference type="Pfam" id="PF03166">
    <property type="entry name" value="MH2"/>
    <property type="match status" value="1"/>
</dbReference>
<comment type="subcellular location">
    <subcellularLocation>
        <location evidence="7">Cytoplasm</location>
    </subcellularLocation>
    <subcellularLocation>
        <location evidence="7">Nucleus</location>
    </subcellularLocation>
</comment>
<protein>
    <recommendedName>
        <fullName evidence="7">Mothers against decapentaplegic homolog</fullName>
        <shortName evidence="7">MAD homolog</shortName>
        <shortName evidence="7">Mothers against DPP homolog</shortName>
    </recommendedName>
    <alternativeName>
        <fullName evidence="7">SMAD family member</fullName>
    </alternativeName>
</protein>
<feature type="compositionally biased region" description="Polar residues" evidence="8">
    <location>
        <begin position="99"/>
        <end position="109"/>
    </location>
</feature>
<keyword evidence="11" id="KW-1185">Reference proteome</keyword>
<dbReference type="GO" id="GO:0032924">
    <property type="term" value="P:activin receptor signaling pathway"/>
    <property type="evidence" value="ECO:0007669"/>
    <property type="project" value="TreeGrafter"/>
</dbReference>
<keyword evidence="5 7" id="KW-0804">Transcription</keyword>
<dbReference type="InterPro" id="IPR003619">
    <property type="entry name" value="MAD_homology1_Dwarfin-type"/>
</dbReference>
<dbReference type="GO" id="GO:0005737">
    <property type="term" value="C:cytoplasm"/>
    <property type="evidence" value="ECO:0007669"/>
    <property type="project" value="UniProtKB-SubCell"/>
</dbReference>
<dbReference type="InterPro" id="IPR013019">
    <property type="entry name" value="MAD_homology_MH1"/>
</dbReference>
<dbReference type="GO" id="GO:0070411">
    <property type="term" value="F:I-SMAD binding"/>
    <property type="evidence" value="ECO:0007669"/>
    <property type="project" value="TreeGrafter"/>
</dbReference>
<dbReference type="PROSITE" id="PS51075">
    <property type="entry name" value="MH1"/>
    <property type="match status" value="1"/>
</dbReference>
<reference evidence="12" key="1">
    <citation type="submission" date="2016-11" db="UniProtKB">
        <authorList>
            <consortium name="WormBaseParasite"/>
        </authorList>
    </citation>
    <scope>IDENTIFICATION</scope>
</reference>
<evidence type="ECO:0000256" key="4">
    <source>
        <dbReference type="ARBA" id="ARBA00023015"/>
    </source>
</evidence>
<dbReference type="PROSITE" id="PS51076">
    <property type="entry name" value="MH2"/>
    <property type="match status" value="1"/>
</dbReference>
<keyword evidence="4 7" id="KW-0805">Transcription regulation</keyword>
<evidence type="ECO:0000256" key="1">
    <source>
        <dbReference type="ARBA" id="ARBA00005545"/>
    </source>
</evidence>
<evidence type="ECO:0000256" key="2">
    <source>
        <dbReference type="ARBA" id="ARBA00022723"/>
    </source>
</evidence>
<feature type="compositionally biased region" description="Low complexity" evidence="8">
    <location>
        <begin position="271"/>
        <end position="281"/>
    </location>
</feature>
<comment type="similarity">
    <text evidence="1 7">Belongs to the dwarfin/SMAD family.</text>
</comment>
<keyword evidence="6 7" id="KW-0539">Nucleus</keyword>
<dbReference type="SUPFAM" id="SSF56366">
    <property type="entry name" value="SMAD MH1 domain"/>
    <property type="match status" value="1"/>
</dbReference>
<dbReference type="SMART" id="SM00523">
    <property type="entry name" value="DWA"/>
    <property type="match status" value="1"/>
</dbReference>
<feature type="domain" description="MH2" evidence="10">
    <location>
        <begin position="297"/>
        <end position="484"/>
    </location>
</feature>
<dbReference type="GO" id="GO:0045944">
    <property type="term" value="P:positive regulation of transcription by RNA polymerase II"/>
    <property type="evidence" value="ECO:0007669"/>
    <property type="project" value="TreeGrafter"/>
</dbReference>
<dbReference type="InterPro" id="IPR013790">
    <property type="entry name" value="Dwarfin"/>
</dbReference>
<dbReference type="GO" id="GO:0071144">
    <property type="term" value="C:heteromeric SMAD protein complex"/>
    <property type="evidence" value="ECO:0007669"/>
    <property type="project" value="TreeGrafter"/>
</dbReference>
<proteinExistence type="inferred from homology"/>
<feature type="compositionally biased region" description="Basic and acidic residues" evidence="8">
    <location>
        <begin position="7"/>
        <end position="23"/>
    </location>
</feature>
<feature type="compositionally biased region" description="Basic residues" evidence="8">
    <location>
        <begin position="35"/>
        <end position="49"/>
    </location>
</feature>
<feature type="domain" description="MH1" evidence="9">
    <location>
        <begin position="121"/>
        <end position="246"/>
    </location>
</feature>
<dbReference type="GO" id="GO:0046872">
    <property type="term" value="F:metal ion binding"/>
    <property type="evidence" value="ECO:0007669"/>
    <property type="project" value="UniProtKB-KW"/>
</dbReference>
<feature type="region of interest" description="Disordered" evidence="8">
    <location>
        <begin position="254"/>
        <end position="316"/>
    </location>
</feature>
<evidence type="ECO:0000256" key="8">
    <source>
        <dbReference type="SAM" id="MobiDB-lite"/>
    </source>
</evidence>
<dbReference type="Pfam" id="PF03165">
    <property type="entry name" value="MH1"/>
    <property type="match status" value="1"/>
</dbReference>
<dbReference type="Gene3D" id="2.60.200.10">
    <property type="match status" value="1"/>
</dbReference>
<feature type="compositionally biased region" description="Low complexity" evidence="8">
    <location>
        <begin position="303"/>
        <end position="316"/>
    </location>
</feature>
<sequence length="484" mass="53450">GHSSSLKRSEGRRQQQLTEDQRRQGQQQLTEDQRGRRRSSSLKRQRARRQQLTEGVRGPGNSSSSLKDQRGRDSSTLMKDQRARQQRATEKSEARVAFTNKNANHSRSPLASLIGGAPHSSSVKRLVSLVRPRRCQSGPRCQRQRLSVGREAGQAAVKRLRRPELVKSPGAGGQPAFRMRHSCGCLSGDPEPGHVTACRLWRWPDLQSAQRAAALENCQMPYTARTQTELCVNPQHYTRLPLCSPAQDPVLVCRPGTPAGSSGRQQRRRSPPTTRTPRSPSVYMSEDNDGAGSEGGRIGALSPPQQQLPGQVQQQPQQPLYSVHYTEPEHWCSFITVRRSATDPSGAEPLSAWACCPNVHRQWCRACTTSNGEVHVECLSRQPIFVQSPNGKPEAELGNAATVCCRIPARLCNLCCARAPSKASTSVYARSPRCATIRIAFVKGWGSDYRRQLVTATPCWIEVHLNGPLLCLDQVLGSHGQPTY</sequence>
<dbReference type="SMART" id="SM00524">
    <property type="entry name" value="DWB"/>
    <property type="match status" value="1"/>
</dbReference>